<dbReference type="InterPro" id="IPR011335">
    <property type="entry name" value="Restrct_endonuc-II-like"/>
</dbReference>
<proteinExistence type="predicted"/>
<organism evidence="2">
    <name type="scientific">viral metagenome</name>
    <dbReference type="NCBI Taxonomy" id="1070528"/>
    <lineage>
        <taxon>unclassified sequences</taxon>
        <taxon>metagenomes</taxon>
        <taxon>organismal metagenomes</taxon>
    </lineage>
</organism>
<name>A0A6M3K5N6_9ZZZZ</name>
<evidence type="ECO:0000313" key="3">
    <source>
        <dbReference type="EMBL" id="QJI01530.1"/>
    </source>
</evidence>
<dbReference type="InterPro" id="IPR011604">
    <property type="entry name" value="PDDEXK-like_dom_sf"/>
</dbReference>
<dbReference type="Gene3D" id="3.90.320.10">
    <property type="match status" value="1"/>
</dbReference>
<dbReference type="EMBL" id="MT144930">
    <property type="protein sequence ID" value="QJI01530.1"/>
    <property type="molecule type" value="Genomic_DNA"/>
</dbReference>
<dbReference type="Pfam" id="PF12705">
    <property type="entry name" value="PDDEXK_1"/>
    <property type="match status" value="1"/>
</dbReference>
<sequence length="249" mass="29505">MDLKKLRKAHHPSGKIIYFDESHHVYYAEDNSNEKFISVTTFIGKFFPIFKFDEISFSYAMRSGLDVGKVRQAWIDKREKASELGNRVHEAVRIFLTNEKKSAIILNETEGRYFKQAKKAIKTMYYFGMELECSECILADLNWKIAGTTDLVFRFQNSLHILDWKSSGEIKTENKFQTALSPIEHLDDTNFAKYALQLNFYRFLIESSGYYPWAREIILRIIHLNENRFEFIDIPNMQREIRMMLKHKI</sequence>
<feature type="domain" description="PD-(D/E)XK endonuclease-like" evidence="1">
    <location>
        <begin position="64"/>
        <end position="212"/>
    </location>
</feature>
<reference evidence="2" key="1">
    <citation type="submission" date="2020-03" db="EMBL/GenBank/DDBJ databases">
        <title>The deep terrestrial virosphere.</title>
        <authorList>
            <person name="Holmfeldt K."/>
            <person name="Nilsson E."/>
            <person name="Simone D."/>
            <person name="Lopez-Fernandez M."/>
            <person name="Wu X."/>
            <person name="de Brujin I."/>
            <person name="Lundin D."/>
            <person name="Andersson A."/>
            <person name="Bertilsson S."/>
            <person name="Dopson M."/>
        </authorList>
    </citation>
    <scope>NUCLEOTIDE SEQUENCE</scope>
    <source>
        <strain evidence="2">MM415A01366</strain>
        <strain evidence="3">TM448B02607</strain>
    </source>
</reference>
<gene>
    <name evidence="2" type="ORF">MM415A01366_0001</name>
    <name evidence="3" type="ORF">TM448B02607_0008</name>
</gene>
<dbReference type="SUPFAM" id="SSF52980">
    <property type="entry name" value="Restriction endonuclease-like"/>
    <property type="match status" value="1"/>
</dbReference>
<dbReference type="AlphaFoldDB" id="A0A6M3K5N6"/>
<dbReference type="EMBL" id="MT142262">
    <property type="protein sequence ID" value="QJA77061.1"/>
    <property type="molecule type" value="Genomic_DNA"/>
</dbReference>
<protein>
    <submittedName>
        <fullName evidence="2">Putative PD-(D/E)XK nuclease superfamily protein</fullName>
    </submittedName>
</protein>
<dbReference type="InterPro" id="IPR038726">
    <property type="entry name" value="PDDEXK_AddAB-type"/>
</dbReference>
<evidence type="ECO:0000259" key="1">
    <source>
        <dbReference type="Pfam" id="PF12705"/>
    </source>
</evidence>
<evidence type="ECO:0000313" key="2">
    <source>
        <dbReference type="EMBL" id="QJA77061.1"/>
    </source>
</evidence>
<accession>A0A6M3K5N6</accession>